<evidence type="ECO:0000256" key="1">
    <source>
        <dbReference type="SAM" id="SignalP"/>
    </source>
</evidence>
<evidence type="ECO:0008006" key="4">
    <source>
        <dbReference type="Google" id="ProtNLM"/>
    </source>
</evidence>
<dbReference type="RefSeq" id="WP_244285726.1">
    <property type="nucleotide sequence ID" value="NZ_FCNV02000013.1"/>
</dbReference>
<dbReference type="EMBL" id="FCNV02000013">
    <property type="protein sequence ID" value="SAL45124.1"/>
    <property type="molecule type" value="Genomic_DNA"/>
</dbReference>
<feature type="signal peptide" evidence="1">
    <location>
        <begin position="1"/>
        <end position="27"/>
    </location>
</feature>
<feature type="chain" id="PRO_5024903087" description="Lipoprotein" evidence="1">
    <location>
        <begin position="28"/>
        <end position="153"/>
    </location>
</feature>
<dbReference type="InterPro" id="IPR021267">
    <property type="entry name" value="DUF2844"/>
</dbReference>
<gene>
    <name evidence="2" type="ORF">AWB72_04744</name>
</gene>
<name>A0A658R332_9BURK</name>
<evidence type="ECO:0000313" key="2">
    <source>
        <dbReference type="EMBL" id="SAL45124.1"/>
    </source>
</evidence>
<proteinExistence type="predicted"/>
<reference evidence="2 3" key="1">
    <citation type="submission" date="2016-01" db="EMBL/GenBank/DDBJ databases">
        <authorList>
            <person name="Peeters C."/>
        </authorList>
    </citation>
    <scope>NUCLEOTIDE SEQUENCE [LARGE SCALE GENOMIC DNA]</scope>
    <source>
        <strain evidence="2">LMG 29315</strain>
    </source>
</reference>
<evidence type="ECO:0000313" key="3">
    <source>
        <dbReference type="Proteomes" id="UP000198263"/>
    </source>
</evidence>
<keyword evidence="1" id="KW-0732">Signal</keyword>
<dbReference type="AlphaFoldDB" id="A0A658R332"/>
<sequence length="153" mass="16366">MKNIRHPQYLFRAVMIALLGACPLCHAQLGATARAADASDGAVVRRSESGLATYRETTDANGIVVRQYVDSTGTVYAVSWRGPAMPDVQTLLGAYFQRFRNGANASAGNGGLHTARVADGDLFVENRTRLREFSGRAWLATALPPGVTAADIQ</sequence>
<accession>A0A658R332</accession>
<comment type="caution">
    <text evidence="2">The sequence shown here is derived from an EMBL/GenBank/DDBJ whole genome shotgun (WGS) entry which is preliminary data.</text>
</comment>
<organism evidence="2 3">
    <name type="scientific">Caballeronia concitans</name>
    <dbReference type="NCBI Taxonomy" id="1777133"/>
    <lineage>
        <taxon>Bacteria</taxon>
        <taxon>Pseudomonadati</taxon>
        <taxon>Pseudomonadota</taxon>
        <taxon>Betaproteobacteria</taxon>
        <taxon>Burkholderiales</taxon>
        <taxon>Burkholderiaceae</taxon>
        <taxon>Caballeronia</taxon>
    </lineage>
</organism>
<dbReference type="Proteomes" id="UP000198263">
    <property type="component" value="Unassembled WGS sequence"/>
</dbReference>
<keyword evidence="3" id="KW-1185">Reference proteome</keyword>
<protein>
    <recommendedName>
        <fullName evidence="4">Lipoprotein</fullName>
    </recommendedName>
</protein>
<dbReference type="Pfam" id="PF11005">
    <property type="entry name" value="DUF2844"/>
    <property type="match status" value="1"/>
</dbReference>